<accession>A0A8B7ZI03</accession>
<keyword evidence="4 20" id="KW-0812">Transmembrane</keyword>
<evidence type="ECO:0000256" key="16">
    <source>
        <dbReference type="ARBA" id="ARBA00023286"/>
    </source>
</evidence>
<feature type="transmembrane region" description="Helical" evidence="20">
    <location>
        <begin position="257"/>
        <end position="278"/>
    </location>
</feature>
<feature type="transmembrane region" description="Helical" evidence="20">
    <location>
        <begin position="389"/>
        <end position="408"/>
    </location>
</feature>
<protein>
    <recommendedName>
        <fullName evidence="19">Gamma-aminobutyric acid receptor subunit beta</fullName>
    </recommendedName>
</protein>
<evidence type="ECO:0000256" key="5">
    <source>
        <dbReference type="ARBA" id="ARBA00022729"/>
    </source>
</evidence>
<evidence type="ECO:0000256" key="10">
    <source>
        <dbReference type="ARBA" id="ARBA00023157"/>
    </source>
</evidence>
<evidence type="ECO:0000313" key="24">
    <source>
        <dbReference type="RefSeq" id="XP_022104632.1"/>
    </source>
</evidence>
<evidence type="ECO:0000256" key="20">
    <source>
        <dbReference type="RuleBase" id="RU000687"/>
    </source>
</evidence>
<feature type="domain" description="Neurotransmitter-gated ion-channel transmembrane" evidence="22">
    <location>
        <begin position="261"/>
        <end position="349"/>
    </location>
</feature>
<dbReference type="RefSeq" id="XP_022104632.1">
    <property type="nucleotide sequence ID" value="XM_022248940.1"/>
</dbReference>
<dbReference type="InterPro" id="IPR018000">
    <property type="entry name" value="Neurotransmitter_ion_chnl_CS"/>
</dbReference>
<feature type="signal peptide" evidence="20">
    <location>
        <begin position="1"/>
        <end position="35"/>
    </location>
</feature>
<feature type="chain" id="PRO_5034964245" description="Gamma-aminobutyric acid receptor subunit beta" evidence="20">
    <location>
        <begin position="36"/>
        <end position="409"/>
    </location>
</feature>
<dbReference type="OrthoDB" id="407674at2759"/>
<evidence type="ECO:0000256" key="1">
    <source>
        <dbReference type="ARBA" id="ARBA00010180"/>
    </source>
</evidence>
<dbReference type="PRINTS" id="PR00253">
    <property type="entry name" value="GABAARECEPTR"/>
</dbReference>
<keyword evidence="11" id="KW-0675">Receptor</keyword>
<evidence type="ECO:0000256" key="15">
    <source>
        <dbReference type="ARBA" id="ARBA00023257"/>
    </source>
</evidence>
<evidence type="ECO:0000256" key="3">
    <source>
        <dbReference type="ARBA" id="ARBA00022475"/>
    </source>
</evidence>
<evidence type="ECO:0000256" key="13">
    <source>
        <dbReference type="ARBA" id="ARBA00023180"/>
    </source>
</evidence>
<dbReference type="GO" id="GO:0045211">
    <property type="term" value="C:postsynaptic membrane"/>
    <property type="evidence" value="ECO:0007669"/>
    <property type="project" value="UniProtKB-SubCell"/>
</dbReference>
<evidence type="ECO:0000256" key="17">
    <source>
        <dbReference type="ARBA" id="ARBA00023303"/>
    </source>
</evidence>
<dbReference type="Pfam" id="PF02932">
    <property type="entry name" value="Neur_chan_memb"/>
    <property type="match status" value="1"/>
</dbReference>
<dbReference type="FunFam" id="2.70.170.10:FF:000021">
    <property type="entry name" value="Gamma-aminobutyric acid receptor isoform 3b"/>
    <property type="match status" value="1"/>
</dbReference>
<keyword evidence="9 20" id="KW-0472">Membrane</keyword>
<dbReference type="OMA" id="DIWLVVC"/>
<feature type="transmembrane region" description="Helical" evidence="20">
    <location>
        <begin position="285"/>
        <end position="304"/>
    </location>
</feature>
<keyword evidence="13" id="KW-0325">Glycoprotein</keyword>
<reference evidence="24" key="1">
    <citation type="submission" date="2025-08" db="UniProtKB">
        <authorList>
            <consortium name="RefSeq"/>
        </authorList>
    </citation>
    <scope>IDENTIFICATION</scope>
</reference>
<keyword evidence="16" id="KW-1071">Ligand-gated ion channel</keyword>
<keyword evidence="14" id="KW-0868">Chloride</keyword>
<keyword evidence="8 20" id="KW-0406">Ion transport</keyword>
<dbReference type="PROSITE" id="PS00236">
    <property type="entry name" value="NEUROTR_ION_CHANNEL"/>
    <property type="match status" value="1"/>
</dbReference>
<dbReference type="Gene3D" id="1.20.58.390">
    <property type="entry name" value="Neurotransmitter-gated ion-channel transmembrane domain"/>
    <property type="match status" value="1"/>
</dbReference>
<keyword evidence="15" id="KW-0628">Postsynaptic cell membrane</keyword>
<keyword evidence="7" id="KW-0770">Synapse</keyword>
<dbReference type="AlphaFoldDB" id="A0A8B7ZI03"/>
<dbReference type="InterPro" id="IPR006029">
    <property type="entry name" value="Neurotrans-gated_channel_TM"/>
</dbReference>
<evidence type="ECO:0000256" key="18">
    <source>
        <dbReference type="ARBA" id="ARBA00034104"/>
    </source>
</evidence>
<evidence type="ECO:0000256" key="11">
    <source>
        <dbReference type="ARBA" id="ARBA00023170"/>
    </source>
</evidence>
<evidence type="ECO:0000256" key="19">
    <source>
        <dbReference type="ARBA" id="ARBA00071250"/>
    </source>
</evidence>
<dbReference type="NCBIfam" id="TIGR00860">
    <property type="entry name" value="LIC"/>
    <property type="match status" value="1"/>
</dbReference>
<evidence type="ECO:0000256" key="7">
    <source>
        <dbReference type="ARBA" id="ARBA00023018"/>
    </source>
</evidence>
<dbReference type="SUPFAM" id="SSF90112">
    <property type="entry name" value="Neurotransmitter-gated ion-channel transmembrane pore"/>
    <property type="match status" value="1"/>
</dbReference>
<evidence type="ECO:0000256" key="6">
    <source>
        <dbReference type="ARBA" id="ARBA00022989"/>
    </source>
</evidence>
<evidence type="ECO:0000256" key="8">
    <source>
        <dbReference type="ARBA" id="ARBA00023065"/>
    </source>
</evidence>
<dbReference type="InterPro" id="IPR038050">
    <property type="entry name" value="Neuro_actylchol_rec"/>
</dbReference>
<evidence type="ECO:0000259" key="21">
    <source>
        <dbReference type="Pfam" id="PF02931"/>
    </source>
</evidence>
<keyword evidence="23" id="KW-1185">Reference proteome</keyword>
<evidence type="ECO:0000256" key="9">
    <source>
        <dbReference type="ARBA" id="ARBA00023136"/>
    </source>
</evidence>
<keyword evidence="17 20" id="KW-0407">Ion channel</keyword>
<comment type="subcellular location">
    <subcellularLocation>
        <location evidence="18">Postsynaptic cell membrane</location>
        <topology evidence="18">Multi-pass membrane protein</topology>
    </subcellularLocation>
</comment>
<keyword evidence="3" id="KW-1003">Cell membrane</keyword>
<dbReference type="GeneID" id="110986764"/>
<gene>
    <name evidence="24" type="primary">LOC110986764</name>
</gene>
<dbReference type="InterPro" id="IPR006028">
    <property type="entry name" value="GABAA/Glycine_rcpt"/>
</dbReference>
<evidence type="ECO:0000256" key="4">
    <source>
        <dbReference type="ARBA" id="ARBA00022692"/>
    </source>
</evidence>
<evidence type="ECO:0000256" key="14">
    <source>
        <dbReference type="ARBA" id="ARBA00023214"/>
    </source>
</evidence>
<feature type="transmembrane region" description="Helical" evidence="20">
    <location>
        <begin position="319"/>
        <end position="342"/>
    </location>
</feature>
<evidence type="ECO:0000313" key="23">
    <source>
        <dbReference type="Proteomes" id="UP000694845"/>
    </source>
</evidence>
<dbReference type="PRINTS" id="PR00252">
    <property type="entry name" value="NRIONCHANNEL"/>
</dbReference>
<keyword evidence="6 20" id="KW-1133">Transmembrane helix</keyword>
<name>A0A8B7ZI03_ACAPL</name>
<evidence type="ECO:0000256" key="12">
    <source>
        <dbReference type="ARBA" id="ARBA00023173"/>
    </source>
</evidence>
<feature type="domain" description="Neurotransmitter-gated ion-channel ligand-binding" evidence="21">
    <location>
        <begin position="41"/>
        <end position="253"/>
    </location>
</feature>
<dbReference type="InterPro" id="IPR036734">
    <property type="entry name" value="Neur_chan_lig-bd_sf"/>
</dbReference>
<dbReference type="GO" id="GO:0034707">
    <property type="term" value="C:chloride channel complex"/>
    <property type="evidence" value="ECO:0007669"/>
    <property type="project" value="UniProtKB-KW"/>
</dbReference>
<keyword evidence="10" id="KW-1015">Disulfide bond</keyword>
<proteinExistence type="inferred from homology"/>
<dbReference type="Gene3D" id="2.70.170.10">
    <property type="entry name" value="Neurotransmitter-gated ion-channel ligand-binding domain"/>
    <property type="match status" value="1"/>
</dbReference>
<dbReference type="GO" id="GO:0005254">
    <property type="term" value="F:chloride channel activity"/>
    <property type="evidence" value="ECO:0007669"/>
    <property type="project" value="UniProtKB-KW"/>
</dbReference>
<evidence type="ECO:0000256" key="2">
    <source>
        <dbReference type="ARBA" id="ARBA00022448"/>
    </source>
</evidence>
<dbReference type="GO" id="GO:0005230">
    <property type="term" value="F:extracellular ligand-gated monoatomic ion channel activity"/>
    <property type="evidence" value="ECO:0007669"/>
    <property type="project" value="InterPro"/>
</dbReference>
<dbReference type="InterPro" id="IPR006201">
    <property type="entry name" value="Neur_channel"/>
</dbReference>
<keyword evidence="2 20" id="KW-0813">Transport</keyword>
<evidence type="ECO:0000259" key="22">
    <source>
        <dbReference type="Pfam" id="PF02932"/>
    </source>
</evidence>
<organism evidence="23 24">
    <name type="scientific">Acanthaster planci</name>
    <name type="common">Crown-of-thorns starfish</name>
    <dbReference type="NCBI Taxonomy" id="133434"/>
    <lineage>
        <taxon>Eukaryota</taxon>
        <taxon>Metazoa</taxon>
        <taxon>Echinodermata</taxon>
        <taxon>Eleutherozoa</taxon>
        <taxon>Asterozoa</taxon>
        <taxon>Asteroidea</taxon>
        <taxon>Valvatacea</taxon>
        <taxon>Valvatida</taxon>
        <taxon>Acanthasteridae</taxon>
        <taxon>Acanthaster</taxon>
    </lineage>
</organism>
<dbReference type="Pfam" id="PF02931">
    <property type="entry name" value="Neur_chan_LBD"/>
    <property type="match status" value="1"/>
</dbReference>
<keyword evidence="12" id="KW-0869">Chloride channel</keyword>
<dbReference type="KEGG" id="aplc:110986764"/>
<dbReference type="InterPro" id="IPR006202">
    <property type="entry name" value="Neur_chan_lig-bd"/>
</dbReference>
<dbReference type="GO" id="GO:0004888">
    <property type="term" value="F:transmembrane signaling receptor activity"/>
    <property type="evidence" value="ECO:0007669"/>
    <property type="project" value="InterPro"/>
</dbReference>
<comment type="similarity">
    <text evidence="1">Belongs to the ligand-gated ion channel (TC 1.A.9) family. Gamma-aminobutyric acid receptor (TC 1.A.9.5) subfamily.</text>
</comment>
<keyword evidence="5 20" id="KW-0732">Signal</keyword>
<dbReference type="PANTHER" id="PTHR18945">
    <property type="entry name" value="NEUROTRANSMITTER GATED ION CHANNEL"/>
    <property type="match status" value="1"/>
</dbReference>
<dbReference type="SUPFAM" id="SSF63712">
    <property type="entry name" value="Nicotinic receptor ligand binding domain-like"/>
    <property type="match status" value="1"/>
</dbReference>
<dbReference type="Proteomes" id="UP000694845">
    <property type="component" value="Unplaced"/>
</dbReference>
<dbReference type="InterPro" id="IPR036719">
    <property type="entry name" value="Neuro-gated_channel_TM_sf"/>
</dbReference>
<sequence>MTTKSWRFRPTRSCGVQPCIVLLLTVAASISLASASMNVTAVLDSILRGYDNRVRPDGVAENSAGLQEPDENLPLRILVQIYIESVDGIRESTMDWTATVYLRLFWQDRRLAFHGNRSLALQSKGIERIWLPDIYFLNEKNARVHMVTQPNKLMRVQPNGKVSYSQRITLTVSCNMNLQKFPMDSQDCDIIISTYAYSTEDVLLYVDDHSIQIEPAVTISKFSLTGMEAKQETLEFSLGNFSSVRCYFHFIRQMESYFLTVYIPTLLLVSIAWLSFWIDAKAAPARVALGITTVLTVTTMTAGIQETLPVVTYAKAIDIWLVVCLMFVFFSLLEYGVANFLLIKQANKAAFTASIDDRSKRNRTLEGGPQESSQGQLMTADRMDRYARWLYPIAFLTFSVCYWIIFLTM</sequence>
<dbReference type="CDD" id="cd19049">
    <property type="entry name" value="LGIC_TM_anion"/>
    <property type="match status" value="1"/>
</dbReference>